<evidence type="ECO:0000313" key="2">
    <source>
        <dbReference type="EMBL" id="MBC3766163.1"/>
    </source>
</evidence>
<dbReference type="AlphaFoldDB" id="A0A8J6M2C9"/>
<evidence type="ECO:0000259" key="1">
    <source>
        <dbReference type="Pfam" id="PF13649"/>
    </source>
</evidence>
<feature type="domain" description="Methyltransferase" evidence="1">
    <location>
        <begin position="48"/>
        <end position="146"/>
    </location>
</feature>
<reference evidence="2" key="1">
    <citation type="journal article" date="2018" name="Int. J. Syst. Evol. Microbiol.">
        <title>Neptunicella marina gen. nov., sp. nov., isolated from surface seawater.</title>
        <authorList>
            <person name="Liu X."/>
            <person name="Lai Q."/>
            <person name="Du Y."/>
            <person name="Zhang X."/>
            <person name="Liu Z."/>
            <person name="Sun F."/>
            <person name="Shao Z."/>
        </authorList>
    </citation>
    <scope>NUCLEOTIDE SEQUENCE</scope>
    <source>
        <strain evidence="2">S27-2</strain>
    </source>
</reference>
<reference evidence="2" key="2">
    <citation type="submission" date="2020-08" db="EMBL/GenBank/DDBJ databases">
        <authorList>
            <person name="Lai Q."/>
        </authorList>
    </citation>
    <scope>NUCLEOTIDE SEQUENCE</scope>
    <source>
        <strain evidence="2">S27-2</strain>
    </source>
</reference>
<name>A0A8J6M2C9_9ALTE</name>
<keyword evidence="2" id="KW-0808">Transferase</keyword>
<protein>
    <submittedName>
        <fullName evidence="2">Class I SAM-dependent methyltransferase</fullName>
    </submittedName>
</protein>
<sequence>MDQKTLTNMFDQQAQHYDQQWQKMRPINDTLYLFLNQILNELPDDAHILCVGAGTGNEIINLAALNDSWRFTIVEPSAGMNQVCQANLQMQGILERCRFHQDYLNSFDDTAQFNAATSFLVSHFMTDTTIRREYFSNIAMRLLPKGILVSTDLSADTQAENYPQLLRFWFAVMSGSLSSEQELEKFKQAYRQGLAIIPPVKLAELIETCGFESPLHFYQAGMINGFYACKAA</sequence>
<proteinExistence type="predicted"/>
<keyword evidence="3" id="KW-1185">Reference proteome</keyword>
<organism evidence="2 3">
    <name type="scientific">Neptunicella marina</name>
    <dbReference type="NCBI Taxonomy" id="2125989"/>
    <lineage>
        <taxon>Bacteria</taxon>
        <taxon>Pseudomonadati</taxon>
        <taxon>Pseudomonadota</taxon>
        <taxon>Gammaproteobacteria</taxon>
        <taxon>Alteromonadales</taxon>
        <taxon>Alteromonadaceae</taxon>
        <taxon>Neptunicella</taxon>
    </lineage>
</organism>
<dbReference type="SUPFAM" id="SSF53335">
    <property type="entry name" value="S-adenosyl-L-methionine-dependent methyltransferases"/>
    <property type="match status" value="1"/>
</dbReference>
<keyword evidence="2" id="KW-0489">Methyltransferase</keyword>
<dbReference type="EMBL" id="JACNEP010000006">
    <property type="protein sequence ID" value="MBC3766163.1"/>
    <property type="molecule type" value="Genomic_DNA"/>
</dbReference>
<dbReference type="RefSeq" id="WP_186506634.1">
    <property type="nucleotide sequence ID" value="NZ_JACNEP010000006.1"/>
</dbReference>
<dbReference type="Proteomes" id="UP000601768">
    <property type="component" value="Unassembled WGS sequence"/>
</dbReference>
<dbReference type="InterPro" id="IPR029063">
    <property type="entry name" value="SAM-dependent_MTases_sf"/>
</dbReference>
<evidence type="ECO:0000313" key="3">
    <source>
        <dbReference type="Proteomes" id="UP000601768"/>
    </source>
</evidence>
<dbReference type="InterPro" id="IPR041698">
    <property type="entry name" value="Methyltransf_25"/>
</dbReference>
<dbReference type="Gene3D" id="3.40.50.150">
    <property type="entry name" value="Vaccinia Virus protein VP39"/>
    <property type="match status" value="1"/>
</dbReference>
<gene>
    <name evidence="2" type="ORF">H8B19_09745</name>
</gene>
<dbReference type="GO" id="GO:0032259">
    <property type="term" value="P:methylation"/>
    <property type="evidence" value="ECO:0007669"/>
    <property type="project" value="UniProtKB-KW"/>
</dbReference>
<dbReference type="GO" id="GO:0008168">
    <property type="term" value="F:methyltransferase activity"/>
    <property type="evidence" value="ECO:0007669"/>
    <property type="project" value="UniProtKB-KW"/>
</dbReference>
<accession>A0A8J6M2C9</accession>
<comment type="caution">
    <text evidence="2">The sequence shown here is derived from an EMBL/GenBank/DDBJ whole genome shotgun (WGS) entry which is preliminary data.</text>
</comment>
<dbReference type="Pfam" id="PF13649">
    <property type="entry name" value="Methyltransf_25"/>
    <property type="match status" value="1"/>
</dbReference>